<dbReference type="PROSITE" id="PS51257">
    <property type="entry name" value="PROKAR_LIPOPROTEIN"/>
    <property type="match status" value="1"/>
</dbReference>
<reference evidence="2 3" key="1">
    <citation type="journal article" date="2016" name="Nat. Commun.">
        <title>Thousands of microbial genomes shed light on interconnected biogeochemical processes in an aquifer system.</title>
        <authorList>
            <person name="Anantharaman K."/>
            <person name="Brown C.T."/>
            <person name="Hug L.A."/>
            <person name="Sharon I."/>
            <person name="Castelle C.J."/>
            <person name="Probst A.J."/>
            <person name="Thomas B.C."/>
            <person name="Singh A."/>
            <person name="Wilkins M.J."/>
            <person name="Karaoz U."/>
            <person name="Brodie E.L."/>
            <person name="Williams K.H."/>
            <person name="Hubbard S.S."/>
            <person name="Banfield J.F."/>
        </authorList>
    </citation>
    <scope>NUCLEOTIDE SEQUENCE [LARGE SCALE GENOMIC DNA]</scope>
</reference>
<dbReference type="EMBL" id="MEVT01000005">
    <property type="protein sequence ID" value="OGC63600.1"/>
    <property type="molecule type" value="Genomic_DNA"/>
</dbReference>
<comment type="caution">
    <text evidence="2">The sequence shown here is derived from an EMBL/GenBank/DDBJ whole genome shotgun (WGS) entry which is preliminary data.</text>
</comment>
<evidence type="ECO:0000256" key="1">
    <source>
        <dbReference type="SAM" id="SignalP"/>
    </source>
</evidence>
<dbReference type="AlphaFoldDB" id="A0A1F4W2J9"/>
<organism evidence="2 3">
    <name type="scientific">candidate division WWE3 bacterium RIFOXYA2_FULL_46_9</name>
    <dbReference type="NCBI Taxonomy" id="1802636"/>
    <lineage>
        <taxon>Bacteria</taxon>
        <taxon>Katanobacteria</taxon>
    </lineage>
</organism>
<sequence length="308" mass="33717">MKTKIWNVLCVLLVLVLAVSSCAPKPPSPLDTFSEDFRASYVVASKVYSSYVDKEVQRTQVFGQMTVGFDAMLANVKDEVEFIKLCFSNYESFFTGVAFATFGENGLSLTAEQESEAWINALVLNQTHPDLPKCQENITSAVIKMRADRATVVNLKGELLRINAAISDTERGELGTALVIEFYKKYSGDLRNLVQAGDSRLAELIHSQNLQELPLGFVGFPTDASQATTRNLNICNTYRAVFAGEVPPPYGFYKDQFRVGIDPATSVCTLYAAAADGYIRMVLTPSTSVGGQLEEGCTSAFGCEDENK</sequence>
<name>A0A1F4W2J9_UNCKA</name>
<dbReference type="Proteomes" id="UP000176614">
    <property type="component" value="Unassembled WGS sequence"/>
</dbReference>
<proteinExistence type="predicted"/>
<protein>
    <submittedName>
        <fullName evidence="2">Uncharacterized protein</fullName>
    </submittedName>
</protein>
<accession>A0A1F4W2J9</accession>
<feature type="signal peptide" evidence="1">
    <location>
        <begin position="1"/>
        <end position="23"/>
    </location>
</feature>
<gene>
    <name evidence="2" type="ORF">A2264_04510</name>
</gene>
<evidence type="ECO:0000313" key="2">
    <source>
        <dbReference type="EMBL" id="OGC63600.1"/>
    </source>
</evidence>
<evidence type="ECO:0000313" key="3">
    <source>
        <dbReference type="Proteomes" id="UP000176614"/>
    </source>
</evidence>
<feature type="chain" id="PRO_5009515073" evidence="1">
    <location>
        <begin position="24"/>
        <end position="308"/>
    </location>
</feature>
<keyword evidence="1" id="KW-0732">Signal</keyword>